<sequence length="82" mass="9648">MPFYIYCIHVYIMICCMGTGLLVIGGSVLYWQLYCNHCLVPQPVLFLECKDGWVDFIPTWSVRLDKVECRGWMGRIFICILY</sequence>
<gene>
    <name evidence="2" type="ORF">F383_24100</name>
</gene>
<name>A0A0B0P590_GOSAR</name>
<proteinExistence type="predicted"/>
<keyword evidence="1" id="KW-0472">Membrane</keyword>
<evidence type="ECO:0000256" key="1">
    <source>
        <dbReference type="SAM" id="Phobius"/>
    </source>
</evidence>
<dbReference type="Proteomes" id="UP000032142">
    <property type="component" value="Unassembled WGS sequence"/>
</dbReference>
<protein>
    <submittedName>
        <fullName evidence="2">Uncharacterized protein</fullName>
    </submittedName>
</protein>
<dbReference type="AlphaFoldDB" id="A0A0B0P590"/>
<keyword evidence="3" id="KW-1185">Reference proteome</keyword>
<accession>A0A0B0P590</accession>
<feature type="transmembrane region" description="Helical" evidence="1">
    <location>
        <begin position="12"/>
        <end position="33"/>
    </location>
</feature>
<reference evidence="3" key="1">
    <citation type="submission" date="2014-09" db="EMBL/GenBank/DDBJ databases">
        <authorList>
            <person name="Mudge J."/>
            <person name="Ramaraj T."/>
            <person name="Lindquist I.E."/>
            <person name="Bharti A.K."/>
            <person name="Sundararajan A."/>
            <person name="Cameron C.T."/>
            <person name="Woodward J.E."/>
            <person name="May G.D."/>
            <person name="Brubaker C."/>
            <person name="Broadhvest J."/>
            <person name="Wilkins T.A."/>
        </authorList>
    </citation>
    <scope>NUCLEOTIDE SEQUENCE</scope>
    <source>
        <strain evidence="3">cv. AKA8401</strain>
    </source>
</reference>
<evidence type="ECO:0000313" key="2">
    <source>
        <dbReference type="EMBL" id="KHG20210.1"/>
    </source>
</evidence>
<dbReference type="EMBL" id="KN415159">
    <property type="protein sequence ID" value="KHG20210.1"/>
    <property type="molecule type" value="Genomic_DNA"/>
</dbReference>
<organism evidence="2 3">
    <name type="scientific">Gossypium arboreum</name>
    <name type="common">Tree cotton</name>
    <name type="synonym">Gossypium nanking</name>
    <dbReference type="NCBI Taxonomy" id="29729"/>
    <lineage>
        <taxon>Eukaryota</taxon>
        <taxon>Viridiplantae</taxon>
        <taxon>Streptophyta</taxon>
        <taxon>Embryophyta</taxon>
        <taxon>Tracheophyta</taxon>
        <taxon>Spermatophyta</taxon>
        <taxon>Magnoliopsida</taxon>
        <taxon>eudicotyledons</taxon>
        <taxon>Gunneridae</taxon>
        <taxon>Pentapetalae</taxon>
        <taxon>rosids</taxon>
        <taxon>malvids</taxon>
        <taxon>Malvales</taxon>
        <taxon>Malvaceae</taxon>
        <taxon>Malvoideae</taxon>
        <taxon>Gossypium</taxon>
    </lineage>
</organism>
<keyword evidence="1" id="KW-1133">Transmembrane helix</keyword>
<evidence type="ECO:0000313" key="3">
    <source>
        <dbReference type="Proteomes" id="UP000032142"/>
    </source>
</evidence>
<keyword evidence="1" id="KW-0812">Transmembrane</keyword>